<comment type="caution">
    <text evidence="5">The sequence shown here is derived from an EMBL/GenBank/DDBJ whole genome shotgun (WGS) entry which is preliminary data.</text>
</comment>
<evidence type="ECO:0000313" key="5">
    <source>
        <dbReference type="EMBL" id="OKL63318.1"/>
    </source>
</evidence>
<dbReference type="SUPFAM" id="SSF143492">
    <property type="entry name" value="Prenyltransferase-like"/>
    <property type="match status" value="1"/>
</dbReference>
<evidence type="ECO:0000313" key="6">
    <source>
        <dbReference type="Proteomes" id="UP000214365"/>
    </source>
</evidence>
<dbReference type="SFLD" id="SFLDG01163">
    <property type="entry name" value="II"/>
    <property type="match status" value="1"/>
</dbReference>
<dbReference type="InterPro" id="IPR036239">
    <property type="entry name" value="PrenylTrfase-like_sf"/>
</dbReference>
<dbReference type="EMBL" id="LFMY01000002">
    <property type="protein sequence ID" value="OKL63318.1"/>
    <property type="molecule type" value="Genomic_DNA"/>
</dbReference>
<keyword evidence="2" id="KW-0637">Prenyltransferase</keyword>
<keyword evidence="3" id="KW-0808">Transferase</keyword>
<keyword evidence="6" id="KW-1185">Reference proteome</keyword>
<dbReference type="InterPro" id="IPR020965">
    <property type="entry name" value="Prenyltransferase_CloQ"/>
</dbReference>
<dbReference type="InterPro" id="IPR033964">
    <property type="entry name" value="ABBA"/>
</dbReference>
<name>A0A1Q5QBX2_TALAT</name>
<evidence type="ECO:0000256" key="1">
    <source>
        <dbReference type="ARBA" id="ARBA00005368"/>
    </source>
</evidence>
<sequence>MVKAIDAVRSVANSLSSVPLSFSRTVFKQDVSRLCAALRADYNDHVMDKVLEAYDENFHRSAVLWKATNRPKDGIAFRFYERQKVDVIGPAIKHGLLKGHHEMIPLISSWANLYPNAIASCDFDPSKGLNKTWVWLAGRHPVGELLKAPHVPKALCALENKFKSIGLDTVRHAAVDWRSSTVNVYFWVRGPLDVERANSLIALSRAGPIYEQKLAEIQPFLRREGFTFATTIDAHTGDFKRVAIYALQLDNDKLPRVGDRLATFFQDAKSYDKRDLNIIAWSFGGGSTGVSDYIKGERSYSGNLEEVLGGWGSPMQANKL</sequence>
<evidence type="ECO:0000256" key="3">
    <source>
        <dbReference type="ARBA" id="ARBA00022679"/>
    </source>
</evidence>
<accession>A0A1Q5QBX2</accession>
<organism evidence="5 6">
    <name type="scientific">Talaromyces atroroseus</name>
    <dbReference type="NCBI Taxonomy" id="1441469"/>
    <lineage>
        <taxon>Eukaryota</taxon>
        <taxon>Fungi</taxon>
        <taxon>Dikarya</taxon>
        <taxon>Ascomycota</taxon>
        <taxon>Pezizomycotina</taxon>
        <taxon>Eurotiomycetes</taxon>
        <taxon>Eurotiomycetidae</taxon>
        <taxon>Eurotiales</taxon>
        <taxon>Trichocomaceae</taxon>
        <taxon>Talaromyces</taxon>
        <taxon>Talaromyces sect. Trachyspermi</taxon>
    </lineage>
</organism>
<reference evidence="5 6" key="1">
    <citation type="submission" date="2015-06" db="EMBL/GenBank/DDBJ databases">
        <title>Talaromyces atroroseus IBT 11181 draft genome.</title>
        <authorList>
            <person name="Rasmussen K.B."/>
            <person name="Rasmussen S."/>
            <person name="Petersen B."/>
            <person name="Sicheritz-Ponten T."/>
            <person name="Mortensen U.H."/>
            <person name="Thrane U."/>
        </authorList>
    </citation>
    <scope>NUCLEOTIDE SEQUENCE [LARGE SCALE GENOMIC DNA]</scope>
    <source>
        <strain evidence="5 6">IBT 11181</strain>
    </source>
</reference>
<dbReference type="SFLD" id="SFLDS00036">
    <property type="entry name" value="Aromatic_Prenyltransferase"/>
    <property type="match status" value="1"/>
</dbReference>
<comment type="similarity">
    <text evidence="1">Belongs to the aromatic prenyltransferase family.</text>
</comment>
<dbReference type="RefSeq" id="XP_020123439.1">
    <property type="nucleotide sequence ID" value="XM_020261507.1"/>
</dbReference>
<dbReference type="GO" id="GO:0004659">
    <property type="term" value="F:prenyltransferase activity"/>
    <property type="evidence" value="ECO:0007669"/>
    <property type="project" value="UniProtKB-KW"/>
</dbReference>
<dbReference type="AlphaFoldDB" id="A0A1Q5QBX2"/>
<dbReference type="GeneID" id="31001558"/>
<dbReference type="Proteomes" id="UP000214365">
    <property type="component" value="Unassembled WGS sequence"/>
</dbReference>
<evidence type="ECO:0000256" key="2">
    <source>
        <dbReference type="ARBA" id="ARBA00022602"/>
    </source>
</evidence>
<gene>
    <name evidence="5" type="ORF">UA08_01803</name>
</gene>
<proteinExistence type="inferred from homology"/>
<protein>
    <recommendedName>
        <fullName evidence="4">Aromatic prenyltransferase</fullName>
    </recommendedName>
</protein>
<evidence type="ECO:0000256" key="4">
    <source>
        <dbReference type="ARBA" id="ARBA00033767"/>
    </source>
</evidence>
<dbReference type="OrthoDB" id="3913316at2759"/>
<dbReference type="Pfam" id="PF11468">
    <property type="entry name" value="PTase_Orf2"/>
    <property type="match status" value="1"/>
</dbReference>